<evidence type="ECO:0000313" key="9">
    <source>
        <dbReference type="EMBL" id="CAE6456109.1"/>
    </source>
</evidence>
<evidence type="ECO:0000256" key="3">
    <source>
        <dbReference type="ARBA" id="ARBA00022692"/>
    </source>
</evidence>
<dbReference type="Proteomes" id="UP000663840">
    <property type="component" value="Unassembled WGS sequence"/>
</dbReference>
<dbReference type="PANTHER" id="PTHR15858">
    <property type="entry name" value="IMMEDIATE EARLY RESPONSE 3-INTERACTING PROTEIN 1"/>
    <property type="match status" value="1"/>
</dbReference>
<reference evidence="9" key="1">
    <citation type="submission" date="2021-01" db="EMBL/GenBank/DDBJ databases">
        <authorList>
            <person name="Kaushik A."/>
        </authorList>
    </citation>
    <scope>NUCLEOTIDE SEQUENCE</scope>
    <source>
        <strain evidence="9">AG1-1A</strain>
    </source>
</reference>
<keyword evidence="5 8" id="KW-1133">Transmembrane helix</keyword>
<keyword evidence="2" id="KW-0813">Transport</keyword>
<dbReference type="PANTHER" id="PTHR15858:SF0">
    <property type="entry name" value="IMMEDIATE EARLY RESPONSE 3-INTERACTING PROTEIN 1"/>
    <property type="match status" value="1"/>
</dbReference>
<dbReference type="GO" id="GO:0005789">
    <property type="term" value="C:endoplasmic reticulum membrane"/>
    <property type="evidence" value="ECO:0007669"/>
    <property type="project" value="TreeGrafter"/>
</dbReference>
<keyword evidence="4" id="KW-0653">Protein transport</keyword>
<evidence type="ECO:0000313" key="10">
    <source>
        <dbReference type="Proteomes" id="UP000663840"/>
    </source>
</evidence>
<dbReference type="GO" id="GO:0015031">
    <property type="term" value="P:protein transport"/>
    <property type="evidence" value="ECO:0007669"/>
    <property type="project" value="UniProtKB-KW"/>
</dbReference>
<sequence>MVLGLGTIFYVSLLLINAVAVLNEERFLARIGWSSVGQQPGQQYSQYDRTGYGEGGSDVKSKMINLIGAVRTLLRIPLIVVNIFVILYELAWG</sequence>
<feature type="transmembrane region" description="Helical" evidence="8">
    <location>
        <begin position="72"/>
        <end position="91"/>
    </location>
</feature>
<keyword evidence="3 8" id="KW-0812">Transmembrane</keyword>
<dbReference type="EMBL" id="CAJMWR010003203">
    <property type="protein sequence ID" value="CAE6456109.1"/>
    <property type="molecule type" value="Genomic_DNA"/>
</dbReference>
<evidence type="ECO:0000256" key="6">
    <source>
        <dbReference type="ARBA" id="ARBA00023136"/>
    </source>
</evidence>
<dbReference type="GO" id="GO:0030134">
    <property type="term" value="C:COPII-coated ER to Golgi transport vesicle"/>
    <property type="evidence" value="ECO:0007669"/>
    <property type="project" value="TreeGrafter"/>
</dbReference>
<comment type="similarity">
    <text evidence="7">Belongs to the YOS1 family.</text>
</comment>
<comment type="subcellular location">
    <subcellularLocation>
        <location evidence="1">Membrane</location>
    </subcellularLocation>
</comment>
<feature type="transmembrane region" description="Helical" evidence="8">
    <location>
        <begin position="6"/>
        <end position="23"/>
    </location>
</feature>
<evidence type="ECO:0000256" key="2">
    <source>
        <dbReference type="ARBA" id="ARBA00022448"/>
    </source>
</evidence>
<evidence type="ECO:0000256" key="5">
    <source>
        <dbReference type="ARBA" id="ARBA00022989"/>
    </source>
</evidence>
<organism evidence="9 10">
    <name type="scientific">Rhizoctonia solani</name>
    <dbReference type="NCBI Taxonomy" id="456999"/>
    <lineage>
        <taxon>Eukaryota</taxon>
        <taxon>Fungi</taxon>
        <taxon>Dikarya</taxon>
        <taxon>Basidiomycota</taxon>
        <taxon>Agaricomycotina</taxon>
        <taxon>Agaricomycetes</taxon>
        <taxon>Cantharellales</taxon>
        <taxon>Ceratobasidiaceae</taxon>
        <taxon>Rhizoctonia</taxon>
    </lineage>
</organism>
<keyword evidence="6 8" id="KW-0472">Membrane</keyword>
<dbReference type="GO" id="GO:0000139">
    <property type="term" value="C:Golgi membrane"/>
    <property type="evidence" value="ECO:0007669"/>
    <property type="project" value="TreeGrafter"/>
</dbReference>
<dbReference type="AlphaFoldDB" id="A0A8H3BFW7"/>
<proteinExistence type="inferred from homology"/>
<protein>
    <recommendedName>
        <fullName evidence="11">Yos1-like protein</fullName>
    </recommendedName>
</protein>
<dbReference type="GO" id="GO:0006888">
    <property type="term" value="P:endoplasmic reticulum to Golgi vesicle-mediated transport"/>
    <property type="evidence" value="ECO:0007669"/>
    <property type="project" value="TreeGrafter"/>
</dbReference>
<gene>
    <name evidence="9" type="ORF">RDB_LOCUS95970</name>
</gene>
<accession>A0A8H3BFW7</accession>
<evidence type="ECO:0000256" key="8">
    <source>
        <dbReference type="SAM" id="Phobius"/>
    </source>
</evidence>
<evidence type="ECO:0000256" key="7">
    <source>
        <dbReference type="ARBA" id="ARBA00024203"/>
    </source>
</evidence>
<dbReference type="Pfam" id="PF08571">
    <property type="entry name" value="Yos1"/>
    <property type="match status" value="1"/>
</dbReference>
<evidence type="ECO:0000256" key="4">
    <source>
        <dbReference type="ARBA" id="ARBA00022927"/>
    </source>
</evidence>
<name>A0A8H3BFW7_9AGAM</name>
<dbReference type="InterPro" id="IPR013880">
    <property type="entry name" value="Yos1"/>
</dbReference>
<comment type="caution">
    <text evidence="9">The sequence shown here is derived from an EMBL/GenBank/DDBJ whole genome shotgun (WGS) entry which is preliminary data.</text>
</comment>
<evidence type="ECO:0000256" key="1">
    <source>
        <dbReference type="ARBA" id="ARBA00004370"/>
    </source>
</evidence>
<evidence type="ECO:0008006" key="11">
    <source>
        <dbReference type="Google" id="ProtNLM"/>
    </source>
</evidence>